<keyword evidence="4" id="KW-0694">RNA-binding</keyword>
<evidence type="ECO:0000256" key="10">
    <source>
        <dbReference type="SAM" id="MobiDB-lite"/>
    </source>
</evidence>
<evidence type="ECO:0000256" key="3">
    <source>
        <dbReference type="ARBA" id="ARBA00022801"/>
    </source>
</evidence>
<evidence type="ECO:0000256" key="5">
    <source>
        <dbReference type="ARBA" id="ARBA00023134"/>
    </source>
</evidence>
<dbReference type="InterPro" id="IPR000897">
    <property type="entry name" value="SRP54_GTPase_dom"/>
</dbReference>
<dbReference type="STRING" id="1157962.A0A250XSF5"/>
<feature type="compositionally biased region" description="Polar residues" evidence="10">
    <location>
        <begin position="440"/>
        <end position="449"/>
    </location>
</feature>
<dbReference type="AlphaFoldDB" id="A0A250XSF5"/>
<name>A0A250XSF5_9CHLO</name>
<keyword evidence="5" id="KW-0342">GTP-binding</keyword>
<dbReference type="PANTHER" id="PTHR11564">
    <property type="entry name" value="SIGNAL RECOGNITION PARTICLE 54K PROTEIN SRP54"/>
    <property type="match status" value="1"/>
</dbReference>
<protein>
    <recommendedName>
        <fullName evidence="8">signal-recognition-particle GTPase</fullName>
        <ecNumber evidence="8">3.6.5.4</ecNumber>
    </recommendedName>
</protein>
<accession>A0A250XSF5</accession>
<keyword evidence="7" id="KW-0687">Ribonucleoprotein</keyword>
<dbReference type="GO" id="GO:0006614">
    <property type="term" value="P:SRP-dependent cotranslational protein targeting to membrane"/>
    <property type="evidence" value="ECO:0007669"/>
    <property type="project" value="InterPro"/>
</dbReference>
<dbReference type="Pfam" id="PF02978">
    <property type="entry name" value="SRP_SPB"/>
    <property type="match status" value="1"/>
</dbReference>
<dbReference type="GO" id="GO:0008312">
    <property type="term" value="F:7S RNA binding"/>
    <property type="evidence" value="ECO:0007669"/>
    <property type="project" value="InterPro"/>
</dbReference>
<evidence type="ECO:0000313" key="12">
    <source>
        <dbReference type="EMBL" id="GAX86021.1"/>
    </source>
</evidence>
<dbReference type="SMART" id="SM00963">
    <property type="entry name" value="SRP54_N"/>
    <property type="match status" value="1"/>
</dbReference>
<evidence type="ECO:0000256" key="6">
    <source>
        <dbReference type="ARBA" id="ARBA00023135"/>
    </source>
</evidence>
<feature type="region of interest" description="Disordered" evidence="10">
    <location>
        <begin position="488"/>
        <end position="524"/>
    </location>
</feature>
<feature type="region of interest" description="Disordered" evidence="10">
    <location>
        <begin position="430"/>
        <end position="449"/>
    </location>
</feature>
<dbReference type="CDD" id="cd18539">
    <property type="entry name" value="SRP_G"/>
    <property type="match status" value="1"/>
</dbReference>
<dbReference type="GO" id="GO:0003924">
    <property type="term" value="F:GTPase activity"/>
    <property type="evidence" value="ECO:0007669"/>
    <property type="project" value="InterPro"/>
</dbReference>
<evidence type="ECO:0000256" key="4">
    <source>
        <dbReference type="ARBA" id="ARBA00022884"/>
    </source>
</evidence>
<dbReference type="SMART" id="SM00962">
    <property type="entry name" value="SRP54"/>
    <property type="match status" value="1"/>
</dbReference>
<evidence type="ECO:0000259" key="11">
    <source>
        <dbReference type="PROSITE" id="PS00300"/>
    </source>
</evidence>
<evidence type="ECO:0000256" key="7">
    <source>
        <dbReference type="ARBA" id="ARBA00023274"/>
    </source>
</evidence>
<dbReference type="PANTHER" id="PTHR11564:SF5">
    <property type="entry name" value="SIGNAL RECOGNITION PARTICLE SUBUNIT SRP54"/>
    <property type="match status" value="1"/>
</dbReference>
<dbReference type="OrthoDB" id="1727884at2759"/>
<dbReference type="Gene3D" id="1.10.260.30">
    <property type="entry name" value="Signal recognition particle, SRP54 subunit, M-domain"/>
    <property type="match status" value="1"/>
</dbReference>
<reference evidence="12 13" key="1">
    <citation type="submission" date="2017-08" db="EMBL/GenBank/DDBJ databases">
        <title>Acidophilic green algal genome provides insights into adaptation to an acidic environment.</title>
        <authorList>
            <person name="Hirooka S."/>
            <person name="Hirose Y."/>
            <person name="Kanesaki Y."/>
            <person name="Higuchi S."/>
            <person name="Fujiwara T."/>
            <person name="Onuma R."/>
            <person name="Era A."/>
            <person name="Ohbayashi R."/>
            <person name="Uzuka A."/>
            <person name="Nozaki H."/>
            <person name="Yoshikawa H."/>
            <person name="Miyagishima S.Y."/>
        </authorList>
    </citation>
    <scope>NUCLEOTIDE SEQUENCE [LARGE SCALE GENOMIC DNA]</scope>
    <source>
        <strain evidence="12 13">NIES-2499</strain>
    </source>
</reference>
<dbReference type="Pfam" id="PF00448">
    <property type="entry name" value="SRP54"/>
    <property type="match status" value="2"/>
</dbReference>
<dbReference type="InterPro" id="IPR042101">
    <property type="entry name" value="SRP54_N_sf"/>
</dbReference>
<dbReference type="GO" id="GO:0005786">
    <property type="term" value="C:signal recognition particle, endoplasmic reticulum targeting"/>
    <property type="evidence" value="ECO:0007669"/>
    <property type="project" value="UniProtKB-KW"/>
</dbReference>
<gene>
    <name evidence="12" type="ORF">CEUSTIGMA_g13436.t1</name>
</gene>
<keyword evidence="6" id="KW-0733">Signal recognition particle</keyword>
<dbReference type="InterPro" id="IPR036891">
    <property type="entry name" value="Signal_recog_part_SRP54_M_sf"/>
</dbReference>
<dbReference type="EC" id="3.6.5.4" evidence="8"/>
<dbReference type="SUPFAM" id="SSF52540">
    <property type="entry name" value="P-loop containing nucleoside triphosphate hydrolases"/>
    <property type="match status" value="1"/>
</dbReference>
<evidence type="ECO:0000313" key="13">
    <source>
        <dbReference type="Proteomes" id="UP000232323"/>
    </source>
</evidence>
<dbReference type="InterPro" id="IPR004125">
    <property type="entry name" value="Signal_recog_particle_SRP54_M"/>
</dbReference>
<proteinExistence type="inferred from homology"/>
<comment type="catalytic activity">
    <reaction evidence="9">
        <text>GTP + H2O = GDP + phosphate + H(+)</text>
        <dbReference type="Rhea" id="RHEA:19669"/>
        <dbReference type="ChEBI" id="CHEBI:15377"/>
        <dbReference type="ChEBI" id="CHEBI:15378"/>
        <dbReference type="ChEBI" id="CHEBI:37565"/>
        <dbReference type="ChEBI" id="CHEBI:43474"/>
        <dbReference type="ChEBI" id="CHEBI:58189"/>
        <dbReference type="EC" id="3.6.5.4"/>
    </reaction>
    <physiologicalReaction direction="left-to-right" evidence="9">
        <dbReference type="Rhea" id="RHEA:19670"/>
    </physiologicalReaction>
</comment>
<dbReference type="InterPro" id="IPR013822">
    <property type="entry name" value="Signal_recog_particl_SRP54_hlx"/>
</dbReference>
<dbReference type="InterPro" id="IPR027417">
    <property type="entry name" value="P-loop_NTPase"/>
</dbReference>
<comment type="similarity">
    <text evidence="1">Belongs to the GTP-binding SRP family. SRP54 subfamily.</text>
</comment>
<evidence type="ECO:0000256" key="1">
    <source>
        <dbReference type="ARBA" id="ARBA00005450"/>
    </source>
</evidence>
<evidence type="ECO:0000256" key="2">
    <source>
        <dbReference type="ARBA" id="ARBA00022741"/>
    </source>
</evidence>
<keyword evidence="3" id="KW-0378">Hydrolase</keyword>
<feature type="compositionally biased region" description="Low complexity" evidence="10">
    <location>
        <begin position="512"/>
        <end position="524"/>
    </location>
</feature>
<keyword evidence="13" id="KW-1185">Reference proteome</keyword>
<dbReference type="Gene3D" id="3.40.50.300">
    <property type="entry name" value="P-loop containing nucleotide triphosphate hydrolases"/>
    <property type="match status" value="2"/>
</dbReference>
<dbReference type="GO" id="GO:0005525">
    <property type="term" value="F:GTP binding"/>
    <property type="evidence" value="ECO:0007669"/>
    <property type="project" value="UniProtKB-KW"/>
</dbReference>
<dbReference type="EMBL" id="BEGY01000217">
    <property type="protein sequence ID" value="GAX86021.1"/>
    <property type="molecule type" value="Genomic_DNA"/>
</dbReference>
<dbReference type="InterPro" id="IPR003593">
    <property type="entry name" value="AAA+_ATPase"/>
</dbReference>
<dbReference type="PROSITE" id="PS00300">
    <property type="entry name" value="SRP54"/>
    <property type="match status" value="1"/>
</dbReference>
<sequence>MEKAWKLLSQDAKLSPENVKEPLKEIRRALLEADVSLPVVRRFMKRVEEKALGQEVIVGTTPQMALVKVVSDELTELMGSKGAKDLEPGFPQVVLMAGLQGVGKTTACGKLALYLRKQKKSVLMVATDVYRPAAIDQLVKLGKAIDVPVFELGTSVSPVEIAKRGIEEGRKLGFDAVIVDTAGRLQVCSFTVIVDTAGRLQVCSFTVIVDTAGRLQLCSFTVIVDTAGKLQIDGDMMTELKDIKAAIKPTDTLLVVDAMTGQEAANLVKTFNDEVDISGAILTKMDGDSRGGAALSVREVSGKPIKFMGVGEKMDSLEQFFPERMASRILGMGDVLTLYEKAATAIKEEDAQAQMQRILSAKFDFNDFLKQWQNMNNMGGAQMMKLLPGFNKISEKQLYEAEKKFKMYESMINVMEEEERADPDLLAKSAGRRRRVAQASGHSETEVTSMMASFTQMRAQMVTMSKMMKLNTAEGQQDQQLMQELVESAGRKVSPGMVRRKKEKGPGPAPKPKGFGFAAPAGKQ</sequence>
<evidence type="ECO:0000256" key="8">
    <source>
        <dbReference type="ARBA" id="ARBA00035672"/>
    </source>
</evidence>
<dbReference type="SUPFAM" id="SSF47446">
    <property type="entry name" value="Signal peptide-binding domain"/>
    <property type="match status" value="1"/>
</dbReference>
<keyword evidence="2" id="KW-0547">Nucleotide-binding</keyword>
<feature type="domain" description="SRP54-type proteins GTP-binding" evidence="11">
    <location>
        <begin position="304"/>
        <end position="317"/>
    </location>
</feature>
<dbReference type="Pfam" id="PF02881">
    <property type="entry name" value="SRP54_N"/>
    <property type="match status" value="1"/>
</dbReference>
<dbReference type="Gene3D" id="1.20.120.140">
    <property type="entry name" value="Signal recognition particle SRP54, nucleotide-binding domain"/>
    <property type="match status" value="1"/>
</dbReference>
<organism evidence="12 13">
    <name type="scientific">Chlamydomonas eustigma</name>
    <dbReference type="NCBI Taxonomy" id="1157962"/>
    <lineage>
        <taxon>Eukaryota</taxon>
        <taxon>Viridiplantae</taxon>
        <taxon>Chlorophyta</taxon>
        <taxon>core chlorophytes</taxon>
        <taxon>Chlorophyceae</taxon>
        <taxon>CS clade</taxon>
        <taxon>Chlamydomonadales</taxon>
        <taxon>Chlamydomonadaceae</taxon>
        <taxon>Chlamydomonas</taxon>
    </lineage>
</organism>
<dbReference type="SMART" id="SM00382">
    <property type="entry name" value="AAA"/>
    <property type="match status" value="1"/>
</dbReference>
<dbReference type="Proteomes" id="UP000232323">
    <property type="component" value="Unassembled WGS sequence"/>
</dbReference>
<comment type="caution">
    <text evidence="12">The sequence shown here is derived from an EMBL/GenBank/DDBJ whole genome shotgun (WGS) entry which is preliminary data.</text>
</comment>
<evidence type="ECO:0000256" key="9">
    <source>
        <dbReference type="ARBA" id="ARBA00048157"/>
    </source>
</evidence>
<dbReference type="InterPro" id="IPR022941">
    <property type="entry name" value="SRP54"/>
</dbReference>